<accession>A0ACB7SYF5</accession>
<reference evidence="1" key="1">
    <citation type="submission" date="2020-05" db="EMBL/GenBank/DDBJ databases">
        <title>Large-scale comparative analyses of tick genomes elucidate their genetic diversity and vector capacities.</title>
        <authorList>
            <person name="Jia N."/>
            <person name="Wang J."/>
            <person name="Shi W."/>
            <person name="Du L."/>
            <person name="Sun Y."/>
            <person name="Zhan W."/>
            <person name="Jiang J."/>
            <person name="Wang Q."/>
            <person name="Zhang B."/>
            <person name="Ji P."/>
            <person name="Sakyi L.B."/>
            <person name="Cui X."/>
            <person name="Yuan T."/>
            <person name="Jiang B."/>
            <person name="Yang W."/>
            <person name="Lam T.T.-Y."/>
            <person name="Chang Q."/>
            <person name="Ding S."/>
            <person name="Wang X."/>
            <person name="Zhu J."/>
            <person name="Ruan X."/>
            <person name="Zhao L."/>
            <person name="Wei J."/>
            <person name="Que T."/>
            <person name="Du C."/>
            <person name="Cheng J."/>
            <person name="Dai P."/>
            <person name="Han X."/>
            <person name="Huang E."/>
            <person name="Gao Y."/>
            <person name="Liu J."/>
            <person name="Shao H."/>
            <person name="Ye R."/>
            <person name="Li L."/>
            <person name="Wei W."/>
            <person name="Wang X."/>
            <person name="Wang C."/>
            <person name="Yang T."/>
            <person name="Huo Q."/>
            <person name="Li W."/>
            <person name="Guo W."/>
            <person name="Chen H."/>
            <person name="Zhou L."/>
            <person name="Ni X."/>
            <person name="Tian J."/>
            <person name="Zhou Y."/>
            <person name="Sheng Y."/>
            <person name="Liu T."/>
            <person name="Pan Y."/>
            <person name="Xia L."/>
            <person name="Li J."/>
            <person name="Zhao F."/>
            <person name="Cao W."/>
        </authorList>
    </citation>
    <scope>NUCLEOTIDE SEQUENCE</scope>
    <source>
        <strain evidence="1">Hyas-2018</strain>
    </source>
</reference>
<dbReference type="Proteomes" id="UP000821845">
    <property type="component" value="Chromosome 2"/>
</dbReference>
<organism evidence="1 2">
    <name type="scientific">Hyalomma asiaticum</name>
    <name type="common">Tick</name>
    <dbReference type="NCBI Taxonomy" id="266040"/>
    <lineage>
        <taxon>Eukaryota</taxon>
        <taxon>Metazoa</taxon>
        <taxon>Ecdysozoa</taxon>
        <taxon>Arthropoda</taxon>
        <taxon>Chelicerata</taxon>
        <taxon>Arachnida</taxon>
        <taxon>Acari</taxon>
        <taxon>Parasitiformes</taxon>
        <taxon>Ixodida</taxon>
        <taxon>Ixodoidea</taxon>
        <taxon>Ixodidae</taxon>
        <taxon>Hyalomminae</taxon>
        <taxon>Hyalomma</taxon>
    </lineage>
</organism>
<protein>
    <submittedName>
        <fullName evidence="1">Uncharacterized protein</fullName>
    </submittedName>
</protein>
<name>A0ACB7SYF5_HYAAI</name>
<dbReference type="EMBL" id="CM023482">
    <property type="protein sequence ID" value="KAH6938916.1"/>
    <property type="molecule type" value="Genomic_DNA"/>
</dbReference>
<evidence type="ECO:0000313" key="1">
    <source>
        <dbReference type="EMBL" id="KAH6938916.1"/>
    </source>
</evidence>
<keyword evidence="2" id="KW-1185">Reference proteome</keyword>
<proteinExistence type="predicted"/>
<gene>
    <name evidence="1" type="ORF">HPB50_014841</name>
</gene>
<sequence length="168" mass="17893">MCGVAGVASPRDPRSFFASCGAPCRTYSVVSLSSLCCRRSFNFVPVPAHSVARPWVHQSCEVVLCRVVGFGSGTECEAEVIPAGLSDALDNVSFDDYVDVDNSAVVCGTITDDDIIAQVTGGEEPVVEADKNDEQEEAPTRPSASQLLEAMGVARLFFSFEEGEEDAF</sequence>
<evidence type="ECO:0000313" key="2">
    <source>
        <dbReference type="Proteomes" id="UP000821845"/>
    </source>
</evidence>
<comment type="caution">
    <text evidence="1">The sequence shown here is derived from an EMBL/GenBank/DDBJ whole genome shotgun (WGS) entry which is preliminary data.</text>
</comment>